<reference evidence="3" key="1">
    <citation type="submission" date="2025-08" db="UniProtKB">
        <authorList>
            <consortium name="RefSeq"/>
        </authorList>
    </citation>
    <scope>IDENTIFICATION</scope>
</reference>
<gene>
    <name evidence="3" type="primary">LOC114859983</name>
</gene>
<dbReference type="RefSeq" id="XP_055366956.1">
    <property type="nucleotide sequence ID" value="XM_055510981.1"/>
</dbReference>
<sequence>MLVQALLQTSLVLWLVHQSLQGGVGVKPQSVSWGRGLPARAVGVGVKPGVTGALGALGSRYGSKAMKTGIGRYPAAHLGVGGYRGLGLGGRAGLRQGTPGAYGASLGTGMALGAGLSNGLGLGQAGKRVYGAGLGSLPGYGPFAGIGYPGARPGYIGGAGSYLGAALGAGGYGTGLGQGAYLGGAAGKLGAAAALGQGGYPQGAAGISNGYGDGTTGYLGAVAGNGFGGDAGAKTLSTGYGNGYSDGYGVGLGYPAELADGAENKAGRSEALSTGGYAGHLQGAYGALGAGLESAGGKYGGGALQVPYGSAPVIPTGLEGDGGYPYASHQLSLGAEGAKTASKYGYGAQLGATQDVVGEQAGKYGGVNGALGNGYKG</sequence>
<keyword evidence="2" id="KW-1185">Reference proteome</keyword>
<accession>A0A9W2XY86</accession>
<dbReference type="AlphaFoldDB" id="A0A9W2XY86"/>
<feature type="chain" id="PRO_5040812315" evidence="1">
    <location>
        <begin position="22"/>
        <end position="377"/>
    </location>
</feature>
<dbReference type="GeneID" id="114859983"/>
<name>A0A9W2XY86_BETSP</name>
<evidence type="ECO:0000313" key="3">
    <source>
        <dbReference type="RefSeq" id="XP_055366956.1"/>
    </source>
</evidence>
<dbReference type="Proteomes" id="UP000515150">
    <property type="component" value="Chromosome 8"/>
</dbReference>
<evidence type="ECO:0000313" key="2">
    <source>
        <dbReference type="Proteomes" id="UP000515150"/>
    </source>
</evidence>
<evidence type="ECO:0000256" key="1">
    <source>
        <dbReference type="SAM" id="SignalP"/>
    </source>
</evidence>
<proteinExistence type="predicted"/>
<organism evidence="2 3">
    <name type="scientific">Betta splendens</name>
    <name type="common">Siamese fighting fish</name>
    <dbReference type="NCBI Taxonomy" id="158456"/>
    <lineage>
        <taxon>Eukaryota</taxon>
        <taxon>Metazoa</taxon>
        <taxon>Chordata</taxon>
        <taxon>Craniata</taxon>
        <taxon>Vertebrata</taxon>
        <taxon>Euteleostomi</taxon>
        <taxon>Actinopterygii</taxon>
        <taxon>Neopterygii</taxon>
        <taxon>Teleostei</taxon>
        <taxon>Neoteleostei</taxon>
        <taxon>Acanthomorphata</taxon>
        <taxon>Anabantaria</taxon>
        <taxon>Anabantiformes</taxon>
        <taxon>Anabantoidei</taxon>
        <taxon>Osphronemidae</taxon>
        <taxon>Betta</taxon>
    </lineage>
</organism>
<protein>
    <submittedName>
        <fullName evidence="3">Uncharacterized protein LOC114859983 isoform X3</fullName>
    </submittedName>
</protein>
<feature type="signal peptide" evidence="1">
    <location>
        <begin position="1"/>
        <end position="21"/>
    </location>
</feature>
<keyword evidence="1" id="KW-0732">Signal</keyword>